<dbReference type="GO" id="GO:0005576">
    <property type="term" value="C:extracellular region"/>
    <property type="evidence" value="ECO:0007669"/>
    <property type="project" value="InterPro"/>
</dbReference>
<organism evidence="4 5">
    <name type="scientific">Lates calcarifer</name>
    <name type="common">Barramundi</name>
    <name type="synonym">Holocentrus calcarifer</name>
    <dbReference type="NCBI Taxonomy" id="8187"/>
    <lineage>
        <taxon>Eukaryota</taxon>
        <taxon>Metazoa</taxon>
        <taxon>Chordata</taxon>
        <taxon>Craniata</taxon>
        <taxon>Vertebrata</taxon>
        <taxon>Euteleostomi</taxon>
        <taxon>Actinopterygii</taxon>
        <taxon>Neopterygii</taxon>
        <taxon>Teleostei</taxon>
        <taxon>Neoteleostei</taxon>
        <taxon>Acanthomorphata</taxon>
        <taxon>Carangaria</taxon>
        <taxon>Carangaria incertae sedis</taxon>
        <taxon>Centropomidae</taxon>
        <taxon>Lates</taxon>
    </lineage>
</organism>
<reference evidence="5" key="1">
    <citation type="submission" date="2015-09" db="EMBL/GenBank/DDBJ databases">
        <authorList>
            <person name="Sai Rama Sridatta P."/>
        </authorList>
    </citation>
    <scope>NUCLEOTIDE SEQUENCE [LARGE SCALE GENOMIC DNA]</scope>
</reference>
<reference evidence="4" key="2">
    <citation type="submission" date="2025-08" db="UniProtKB">
        <authorList>
            <consortium name="Ensembl"/>
        </authorList>
    </citation>
    <scope>IDENTIFICATION</scope>
</reference>
<dbReference type="Gene3D" id="3.50.4.10">
    <property type="entry name" value="Hepatocyte Growth Factor"/>
    <property type="match status" value="4"/>
</dbReference>
<keyword evidence="5" id="KW-1185">Reference proteome</keyword>
<dbReference type="GeneTree" id="ENSGT00940000169449"/>
<evidence type="ECO:0000313" key="4">
    <source>
        <dbReference type="Ensembl" id="ENSLCAP00010054116.1"/>
    </source>
</evidence>
<dbReference type="PROSITE" id="PS50948">
    <property type="entry name" value="PAN"/>
    <property type="match status" value="2"/>
</dbReference>
<dbReference type="SMART" id="SM00223">
    <property type="entry name" value="APPLE"/>
    <property type="match status" value="4"/>
</dbReference>
<keyword evidence="1" id="KW-0677">Repeat</keyword>
<dbReference type="InterPro" id="IPR000177">
    <property type="entry name" value="Apple"/>
</dbReference>
<dbReference type="Pfam" id="PF14295">
    <property type="entry name" value="PAN_4"/>
    <property type="match status" value="2"/>
</dbReference>
<dbReference type="Pfam" id="PF00024">
    <property type="entry name" value="PAN_1"/>
    <property type="match status" value="2"/>
</dbReference>
<keyword evidence="2" id="KW-1015">Disulfide bond</keyword>
<dbReference type="Proteomes" id="UP000314980">
    <property type="component" value="Unassembled WGS sequence"/>
</dbReference>
<dbReference type="AlphaFoldDB" id="A0A4W6FTF4"/>
<sequence length="330" mass="37302">MGARFISVVNESVCLFPFPQVCDHQRQENLDFPGSDVAVLFSPDAEHCQYLCTQHPACLFFSFIRSTPSGQPTVQVTKQGITSGFSLRSCHPDPSRYTVYQHVDFYGADYRQLFTADYEECQRACTHDPACQFFTFLTDDFTPEKYRYKCHLKFSWPVPRTPEVGGRDCEGKLFPKTNLPGHDIESLLAASPEHCQTLCSAHPQCSYFSYVGNNFKSEEGVTSGLPTHFCQLCAMKTLEGINLPGSDLRFLLVNNAKACQKTCTEDPNCQFYTYTIADRRCYLKRVITMPLLPKVTKLANAVSGFSLRNATISTLYPTIIRQSNKLIIHR</sequence>
<dbReference type="PANTHER" id="PTHR33946">
    <property type="match status" value="1"/>
</dbReference>
<feature type="domain" description="Apple" evidence="3">
    <location>
        <begin position="90"/>
        <end position="169"/>
    </location>
</feature>
<dbReference type="InterPro" id="IPR003609">
    <property type="entry name" value="Pan_app"/>
</dbReference>
<dbReference type="CDD" id="cd01100">
    <property type="entry name" value="APPLE_Factor_XI_like"/>
    <property type="match status" value="3"/>
</dbReference>
<evidence type="ECO:0000256" key="1">
    <source>
        <dbReference type="ARBA" id="ARBA00022737"/>
    </source>
</evidence>
<name>A0A4W6FTF4_LATCA</name>
<evidence type="ECO:0000256" key="2">
    <source>
        <dbReference type="ARBA" id="ARBA00023157"/>
    </source>
</evidence>
<dbReference type="Ensembl" id="ENSLCAT00010055524.1">
    <property type="protein sequence ID" value="ENSLCAP00010054116.1"/>
    <property type="gene ID" value="ENSLCAG00010025192.1"/>
</dbReference>
<dbReference type="SUPFAM" id="SSF57414">
    <property type="entry name" value="Hairpin loop containing domain-like"/>
    <property type="match status" value="1"/>
</dbReference>
<evidence type="ECO:0000259" key="3">
    <source>
        <dbReference type="PROSITE" id="PS50948"/>
    </source>
</evidence>
<reference evidence="4" key="3">
    <citation type="submission" date="2025-09" db="UniProtKB">
        <authorList>
            <consortium name="Ensembl"/>
        </authorList>
    </citation>
    <scope>IDENTIFICATION</scope>
</reference>
<protein>
    <recommendedName>
        <fullName evidence="3">Apple domain-containing protein</fullName>
    </recommendedName>
</protein>
<feature type="domain" description="Apple" evidence="3">
    <location>
        <begin position="230"/>
        <end position="310"/>
    </location>
</feature>
<accession>A0A4W6FTF4</accession>
<dbReference type="GO" id="GO:0006508">
    <property type="term" value="P:proteolysis"/>
    <property type="evidence" value="ECO:0007669"/>
    <property type="project" value="InterPro"/>
</dbReference>
<evidence type="ECO:0000313" key="5">
    <source>
        <dbReference type="Proteomes" id="UP000314980"/>
    </source>
</evidence>
<dbReference type="PANTHER" id="PTHR33946:SF4">
    <property type="entry name" value="COAGULATION FACTOR XI"/>
    <property type="match status" value="1"/>
</dbReference>
<proteinExistence type="predicted"/>